<dbReference type="PROSITE" id="PS52016">
    <property type="entry name" value="TONB_DEPENDENT_REC_3"/>
    <property type="match status" value="1"/>
</dbReference>
<keyword evidence="7 12" id="KW-0798">TonB box</keyword>
<keyword evidence="9 11" id="KW-0472">Membrane</keyword>
<evidence type="ECO:0000313" key="16">
    <source>
        <dbReference type="Proteomes" id="UP000256829"/>
    </source>
</evidence>
<dbReference type="Gene3D" id="2.40.170.20">
    <property type="entry name" value="TonB-dependent receptor, beta-barrel domain"/>
    <property type="match status" value="1"/>
</dbReference>
<evidence type="ECO:0000256" key="1">
    <source>
        <dbReference type="ARBA" id="ARBA00004571"/>
    </source>
</evidence>
<keyword evidence="15" id="KW-0675">Receptor</keyword>
<reference evidence="15 16" key="1">
    <citation type="submission" date="2018-08" db="EMBL/GenBank/DDBJ databases">
        <title>Lysobacter soli KCTC 22011, whole genome shotgun sequence.</title>
        <authorList>
            <person name="Zhang X."/>
            <person name="Feng G."/>
            <person name="Zhu H."/>
        </authorList>
    </citation>
    <scope>NUCLEOTIDE SEQUENCE [LARGE SCALE GENOMIC DNA]</scope>
    <source>
        <strain evidence="15 16">KCTC 22011</strain>
    </source>
</reference>
<dbReference type="InterPro" id="IPR010101">
    <property type="entry name" value="B12_transptr_BtuB"/>
</dbReference>
<dbReference type="SUPFAM" id="SSF56935">
    <property type="entry name" value="Porins"/>
    <property type="match status" value="1"/>
</dbReference>
<evidence type="ECO:0000256" key="2">
    <source>
        <dbReference type="ARBA" id="ARBA00022448"/>
    </source>
</evidence>
<evidence type="ECO:0000256" key="8">
    <source>
        <dbReference type="ARBA" id="ARBA00023114"/>
    </source>
</evidence>
<dbReference type="GO" id="GO:0015288">
    <property type="term" value="F:porin activity"/>
    <property type="evidence" value="ECO:0007669"/>
    <property type="project" value="UniProtKB-KW"/>
</dbReference>
<evidence type="ECO:0000256" key="5">
    <source>
        <dbReference type="ARBA" id="ARBA00022729"/>
    </source>
</evidence>
<dbReference type="PANTHER" id="PTHR30069">
    <property type="entry name" value="TONB-DEPENDENT OUTER MEMBRANE RECEPTOR"/>
    <property type="match status" value="1"/>
</dbReference>
<keyword evidence="5" id="KW-0732">Signal</keyword>
<evidence type="ECO:0000256" key="7">
    <source>
        <dbReference type="ARBA" id="ARBA00023077"/>
    </source>
</evidence>
<dbReference type="GO" id="GO:0046930">
    <property type="term" value="C:pore complex"/>
    <property type="evidence" value="ECO:0007669"/>
    <property type="project" value="UniProtKB-KW"/>
</dbReference>
<dbReference type="GO" id="GO:0015420">
    <property type="term" value="F:ABC-type vitamin B12 transporter activity"/>
    <property type="evidence" value="ECO:0007669"/>
    <property type="project" value="InterPro"/>
</dbReference>
<dbReference type="CDD" id="cd01347">
    <property type="entry name" value="ligand_gated_channel"/>
    <property type="match status" value="1"/>
</dbReference>
<evidence type="ECO:0000259" key="13">
    <source>
        <dbReference type="Pfam" id="PF00593"/>
    </source>
</evidence>
<keyword evidence="16" id="KW-1185">Reference proteome</keyword>
<dbReference type="AlphaFoldDB" id="A0A3D8VHV5"/>
<keyword evidence="2 11" id="KW-0813">Transport</keyword>
<evidence type="ECO:0000256" key="11">
    <source>
        <dbReference type="PROSITE-ProRule" id="PRU01360"/>
    </source>
</evidence>
<evidence type="ECO:0000256" key="4">
    <source>
        <dbReference type="ARBA" id="ARBA00022692"/>
    </source>
</evidence>
<comment type="caution">
    <text evidence="15">The sequence shown here is derived from an EMBL/GenBank/DDBJ whole genome shotgun (WGS) entry which is preliminary data.</text>
</comment>
<dbReference type="GO" id="GO:0009279">
    <property type="term" value="C:cell outer membrane"/>
    <property type="evidence" value="ECO:0007669"/>
    <property type="project" value="UniProtKB-SubCell"/>
</dbReference>
<dbReference type="Gene3D" id="2.170.130.10">
    <property type="entry name" value="TonB-dependent receptor, plug domain"/>
    <property type="match status" value="1"/>
</dbReference>
<feature type="domain" description="TonB-dependent receptor plug" evidence="14">
    <location>
        <begin position="81"/>
        <end position="185"/>
    </location>
</feature>
<proteinExistence type="inferred from homology"/>
<evidence type="ECO:0000256" key="10">
    <source>
        <dbReference type="ARBA" id="ARBA00023237"/>
    </source>
</evidence>
<evidence type="ECO:0000256" key="9">
    <source>
        <dbReference type="ARBA" id="ARBA00023136"/>
    </source>
</evidence>
<accession>A0A3D8VHV5</accession>
<keyword evidence="6" id="KW-0406">Ion transport</keyword>
<name>A0A3D8VHV5_9GAMM</name>
<gene>
    <name evidence="15" type="primary">btuB</name>
    <name evidence="15" type="ORF">DX912_05470</name>
</gene>
<dbReference type="Pfam" id="PF00593">
    <property type="entry name" value="TonB_dep_Rec_b-barrel"/>
    <property type="match status" value="1"/>
</dbReference>
<dbReference type="InterPro" id="IPR037066">
    <property type="entry name" value="Plug_dom_sf"/>
</dbReference>
<dbReference type="NCBIfam" id="TIGR01779">
    <property type="entry name" value="TonB-B12"/>
    <property type="match status" value="1"/>
</dbReference>
<keyword evidence="3 11" id="KW-1134">Transmembrane beta strand</keyword>
<sequence>MISPCAVITPSFRLSFPTFPRGQARSRSVLVHPHHRLFRRRALAVSLLSCVFSASPAWADAATDLDQVVVTATRTAQTQDQALAAITVIAREEIERLQPASLPDLLTGRAGISMANNGGPGKSTSVFLRGTESDHVLVLVDGVKIGSATSGGASLQDIPVEQIERVEIVRGPFSSLYGSEAIGGVIQIFTRRPQGTFTPSASAAVGSENTQRFAAGLSGTSQDESRGGWYVVNAAHENTDGINAYRGTRNFDPDKDGYRNSSLALQGGMRFSERWDADLRAFRAEGHNEYDGSVNNEADTVQQVVGARVRYVPSERAEFTASVGTSADLSENFLDGEYSSTFDTRRELGSLQADVDVASGLLTLGFDWLGDDVDSNTDYERDRRINRGVFGQWQQAFGTQSLQASVRRDDDSQFGGKTTGSVLWGWDFTDELRLGASYGTAFKAPTFNELYFPGYGNPELGPENSRSVELSLRGEHGWGTWSLNAFETKIDDLIAFDASLGDMGGPNNIDRARIRGAEAVAGVTWWDWNLRTSLTWLDPVNDGDNASHGNVLPRRAKQSGRIDADRRFGRFSAGASVTGAGERYDNLTNTTRLAGYGLADFRVGFAITDGWSVQATLRNAFDKRYETAALYNQPGRTWLLTVRYQPVVR</sequence>
<evidence type="ECO:0000256" key="6">
    <source>
        <dbReference type="ARBA" id="ARBA00023065"/>
    </source>
</evidence>
<dbReference type="EMBL" id="QTJR01000002">
    <property type="protein sequence ID" value="RDY68936.1"/>
    <property type="molecule type" value="Genomic_DNA"/>
</dbReference>
<feature type="domain" description="TonB-dependent receptor-like beta-barrel" evidence="13">
    <location>
        <begin position="207"/>
        <end position="619"/>
    </location>
</feature>
<comment type="subcellular location">
    <subcellularLocation>
        <location evidence="1 11">Cell outer membrane</location>
        <topology evidence="1 11">Multi-pass membrane protein</topology>
    </subcellularLocation>
</comment>
<dbReference type="InterPro" id="IPR039426">
    <property type="entry name" value="TonB-dep_rcpt-like"/>
</dbReference>
<evidence type="ECO:0000256" key="12">
    <source>
        <dbReference type="RuleBase" id="RU003357"/>
    </source>
</evidence>
<keyword evidence="4 11" id="KW-0812">Transmembrane</keyword>
<dbReference type="RefSeq" id="WP_115841451.1">
    <property type="nucleotide sequence ID" value="NZ_QTJR01000002.1"/>
</dbReference>
<dbReference type="Pfam" id="PF07715">
    <property type="entry name" value="Plug"/>
    <property type="match status" value="1"/>
</dbReference>
<evidence type="ECO:0000313" key="15">
    <source>
        <dbReference type="EMBL" id="RDY68936.1"/>
    </source>
</evidence>
<dbReference type="InterPro" id="IPR000531">
    <property type="entry name" value="Beta-barrel_TonB"/>
</dbReference>
<protein>
    <submittedName>
        <fullName evidence="15">TonB-dependent vitamin B12 receptor</fullName>
    </submittedName>
</protein>
<evidence type="ECO:0000256" key="3">
    <source>
        <dbReference type="ARBA" id="ARBA00022452"/>
    </source>
</evidence>
<dbReference type="PANTHER" id="PTHR30069:SF53">
    <property type="entry name" value="COLICIN I RECEPTOR-RELATED"/>
    <property type="match status" value="1"/>
</dbReference>
<dbReference type="InterPro" id="IPR036942">
    <property type="entry name" value="Beta-barrel_TonB_sf"/>
</dbReference>
<keyword evidence="10 11" id="KW-0998">Cell outer membrane</keyword>
<organism evidence="15 16">
    <name type="scientific">Lysobacter soli</name>
    <dbReference type="NCBI Taxonomy" id="453783"/>
    <lineage>
        <taxon>Bacteria</taxon>
        <taxon>Pseudomonadati</taxon>
        <taxon>Pseudomonadota</taxon>
        <taxon>Gammaproteobacteria</taxon>
        <taxon>Lysobacterales</taxon>
        <taxon>Lysobacteraceae</taxon>
        <taxon>Lysobacter</taxon>
    </lineage>
</organism>
<comment type="similarity">
    <text evidence="11 12">Belongs to the TonB-dependent receptor family.</text>
</comment>
<dbReference type="GO" id="GO:0006811">
    <property type="term" value="P:monoatomic ion transport"/>
    <property type="evidence" value="ECO:0007669"/>
    <property type="project" value="UniProtKB-KW"/>
</dbReference>
<dbReference type="InterPro" id="IPR012910">
    <property type="entry name" value="Plug_dom"/>
</dbReference>
<keyword evidence="8" id="KW-0626">Porin</keyword>
<dbReference type="Proteomes" id="UP000256829">
    <property type="component" value="Unassembled WGS sequence"/>
</dbReference>
<evidence type="ECO:0000259" key="14">
    <source>
        <dbReference type="Pfam" id="PF07715"/>
    </source>
</evidence>